<proteinExistence type="predicted"/>
<evidence type="ECO:0000313" key="1">
    <source>
        <dbReference type="EMBL" id="OGI69279.1"/>
    </source>
</evidence>
<sequence>MSFGLIQRRSIGESVVIEGSRDTANRQIAAGHTRSSAIQRYREINISNRTQVPIRMNHCNGFASVSQQHFCIAKDFL</sequence>
<protein>
    <submittedName>
        <fullName evidence="1">Uncharacterized protein</fullName>
    </submittedName>
</protein>
<organism evidence="1 2">
    <name type="scientific">Candidatus Muproteobacteria bacterium RBG_16_60_9</name>
    <dbReference type="NCBI Taxonomy" id="1817755"/>
    <lineage>
        <taxon>Bacteria</taxon>
        <taxon>Pseudomonadati</taxon>
        <taxon>Pseudomonadota</taxon>
        <taxon>Candidatus Muproteobacteria</taxon>
    </lineage>
</organism>
<reference evidence="1 2" key="1">
    <citation type="journal article" date="2016" name="Nat. Commun.">
        <title>Thousands of microbial genomes shed light on interconnected biogeochemical processes in an aquifer system.</title>
        <authorList>
            <person name="Anantharaman K."/>
            <person name="Brown C.T."/>
            <person name="Hug L.A."/>
            <person name="Sharon I."/>
            <person name="Castelle C.J."/>
            <person name="Probst A.J."/>
            <person name="Thomas B.C."/>
            <person name="Singh A."/>
            <person name="Wilkins M.J."/>
            <person name="Karaoz U."/>
            <person name="Brodie E.L."/>
            <person name="Williams K.H."/>
            <person name="Hubbard S.S."/>
            <person name="Banfield J.F."/>
        </authorList>
    </citation>
    <scope>NUCLEOTIDE SEQUENCE [LARGE SCALE GENOMIC DNA]</scope>
</reference>
<evidence type="ECO:0000313" key="2">
    <source>
        <dbReference type="Proteomes" id="UP000179076"/>
    </source>
</evidence>
<dbReference type="AlphaFoldDB" id="A0A1F6VI73"/>
<name>A0A1F6VI73_9PROT</name>
<dbReference type="Proteomes" id="UP000179076">
    <property type="component" value="Unassembled WGS sequence"/>
</dbReference>
<gene>
    <name evidence="1" type="ORF">A2W18_07215</name>
</gene>
<comment type="caution">
    <text evidence="1">The sequence shown here is derived from an EMBL/GenBank/DDBJ whole genome shotgun (WGS) entry which is preliminary data.</text>
</comment>
<dbReference type="EMBL" id="MFSP01000023">
    <property type="protein sequence ID" value="OGI69279.1"/>
    <property type="molecule type" value="Genomic_DNA"/>
</dbReference>
<accession>A0A1F6VI73</accession>